<evidence type="ECO:0000313" key="3">
    <source>
        <dbReference type="Proteomes" id="UP000626109"/>
    </source>
</evidence>
<dbReference type="Proteomes" id="UP000626109">
    <property type="component" value="Unassembled WGS sequence"/>
</dbReference>
<name>A0A813KEN8_POLGL</name>
<dbReference type="AlphaFoldDB" id="A0A813KEN8"/>
<accession>A0A813KEN8</accession>
<evidence type="ECO:0000313" key="2">
    <source>
        <dbReference type="EMBL" id="CAE8705090.1"/>
    </source>
</evidence>
<dbReference type="InterPro" id="IPR018714">
    <property type="entry name" value="DUF2237"/>
</dbReference>
<dbReference type="PANTHER" id="PTHR37466">
    <property type="entry name" value="SLR1628 PROTEIN"/>
    <property type="match status" value="1"/>
</dbReference>
<feature type="chain" id="PRO_5032426830" description="Lysozyme" evidence="1">
    <location>
        <begin position="19"/>
        <end position="183"/>
    </location>
</feature>
<sequence>MHSTLRSLCLTLFCTTLAKDALVQRAPVRTVSLSGPAPSAYSLRPVSSSGPTSVLGGPLATCSKPGMALTGFTRDGHCQDPNDDEGRHHICIEMKSDFCTVTGQPDWCSKPRGCMGQPGECPIVNWCVCQWAFARYIQQAGGCDSIVDLVCDATNMAALTAYQHSTDTSHKDALECIKKRCAA</sequence>
<keyword evidence="1" id="KW-0732">Signal</keyword>
<proteinExistence type="predicted"/>
<reference evidence="2" key="1">
    <citation type="submission" date="2021-02" db="EMBL/GenBank/DDBJ databases">
        <authorList>
            <person name="Dougan E. K."/>
            <person name="Rhodes N."/>
            <person name="Thang M."/>
            <person name="Chan C."/>
        </authorList>
    </citation>
    <scope>NUCLEOTIDE SEQUENCE</scope>
</reference>
<evidence type="ECO:0000256" key="1">
    <source>
        <dbReference type="SAM" id="SignalP"/>
    </source>
</evidence>
<dbReference type="Pfam" id="PF09996">
    <property type="entry name" value="DUF2237"/>
    <property type="match status" value="1"/>
</dbReference>
<comment type="caution">
    <text evidence="2">The sequence shown here is derived from an EMBL/GenBank/DDBJ whole genome shotgun (WGS) entry which is preliminary data.</text>
</comment>
<gene>
    <name evidence="2" type="ORF">PGLA2088_LOCUS33518</name>
</gene>
<evidence type="ECO:0008006" key="4">
    <source>
        <dbReference type="Google" id="ProtNLM"/>
    </source>
</evidence>
<organism evidence="2 3">
    <name type="scientific">Polarella glacialis</name>
    <name type="common">Dinoflagellate</name>
    <dbReference type="NCBI Taxonomy" id="89957"/>
    <lineage>
        <taxon>Eukaryota</taxon>
        <taxon>Sar</taxon>
        <taxon>Alveolata</taxon>
        <taxon>Dinophyceae</taxon>
        <taxon>Suessiales</taxon>
        <taxon>Suessiaceae</taxon>
        <taxon>Polarella</taxon>
    </lineage>
</organism>
<feature type="signal peptide" evidence="1">
    <location>
        <begin position="1"/>
        <end position="18"/>
    </location>
</feature>
<protein>
    <recommendedName>
        <fullName evidence="4">Lysozyme</fullName>
    </recommendedName>
</protein>
<dbReference type="PANTHER" id="PTHR37466:SF1">
    <property type="entry name" value="SLR1628 PROTEIN"/>
    <property type="match status" value="1"/>
</dbReference>
<dbReference type="EMBL" id="CAJNNW010030908">
    <property type="protein sequence ID" value="CAE8705090.1"/>
    <property type="molecule type" value="Genomic_DNA"/>
</dbReference>
<dbReference type="Gene3D" id="3.30.56.110">
    <property type="entry name" value="Protein of unknown function DUF2237"/>
    <property type="match status" value="1"/>
</dbReference>